<gene>
    <name evidence="1" type="ORF">OG517_01970</name>
</gene>
<accession>A0ABZ1T4V7</accession>
<keyword evidence="2" id="KW-1185">Reference proteome</keyword>
<dbReference type="RefSeq" id="WP_328959859.1">
    <property type="nucleotide sequence ID" value="NZ_CP108090.1"/>
</dbReference>
<proteinExistence type="predicted"/>
<protein>
    <submittedName>
        <fullName evidence="1">Uncharacterized protein</fullName>
    </submittedName>
</protein>
<dbReference type="EMBL" id="CP108090">
    <property type="protein sequence ID" value="WUQ10297.1"/>
    <property type="molecule type" value="Genomic_DNA"/>
</dbReference>
<evidence type="ECO:0000313" key="1">
    <source>
        <dbReference type="EMBL" id="WUQ10297.1"/>
    </source>
</evidence>
<sequence>MNSGLPAGWTIERVRALSGDRTAAPLSFDHLVVVEVAGQGDYEPLRPDVMLAFHELCLVRDDGEWFMGQLDDDGSVICWASYGSDLAEAIRSL</sequence>
<name>A0ABZ1T4V7_STRVG</name>
<reference evidence="1" key="1">
    <citation type="submission" date="2022-10" db="EMBL/GenBank/DDBJ databases">
        <title>The complete genomes of actinobacterial strains from the NBC collection.</title>
        <authorList>
            <person name="Joergensen T.S."/>
            <person name="Alvarez Arevalo M."/>
            <person name="Sterndorff E.B."/>
            <person name="Faurdal D."/>
            <person name="Vuksanovic O."/>
            <person name="Mourched A.-S."/>
            <person name="Charusanti P."/>
            <person name="Shaw S."/>
            <person name="Blin K."/>
            <person name="Weber T."/>
        </authorList>
    </citation>
    <scope>NUCLEOTIDE SEQUENCE</scope>
    <source>
        <strain evidence="1">NBC_00248</strain>
    </source>
</reference>
<dbReference type="Proteomes" id="UP001432039">
    <property type="component" value="Chromosome"/>
</dbReference>
<organism evidence="1 2">
    <name type="scientific">Streptomyces virginiae</name>
    <name type="common">Streptomyces cinnamonensis</name>
    <dbReference type="NCBI Taxonomy" id="1961"/>
    <lineage>
        <taxon>Bacteria</taxon>
        <taxon>Bacillati</taxon>
        <taxon>Actinomycetota</taxon>
        <taxon>Actinomycetes</taxon>
        <taxon>Kitasatosporales</taxon>
        <taxon>Streptomycetaceae</taxon>
        <taxon>Streptomyces</taxon>
    </lineage>
</organism>
<evidence type="ECO:0000313" key="2">
    <source>
        <dbReference type="Proteomes" id="UP001432039"/>
    </source>
</evidence>